<keyword evidence="2 4" id="KW-0472">Membrane</keyword>
<dbReference type="InterPro" id="IPR006665">
    <property type="entry name" value="OmpA-like"/>
</dbReference>
<gene>
    <name evidence="8" type="ORF">N803_09190</name>
</gene>
<evidence type="ECO:0000313" key="9">
    <source>
        <dbReference type="Proteomes" id="UP000030011"/>
    </source>
</evidence>
<dbReference type="STRING" id="1385521.N803_09190"/>
<dbReference type="CDD" id="cd07185">
    <property type="entry name" value="OmpA_C-like"/>
    <property type="match status" value="1"/>
</dbReference>
<dbReference type="AlphaFoldDB" id="A0A0A0JD02"/>
<keyword evidence="3" id="KW-0998">Cell outer membrane</keyword>
<dbReference type="Pfam" id="PF00691">
    <property type="entry name" value="OmpA"/>
    <property type="match status" value="1"/>
</dbReference>
<proteinExistence type="predicted"/>
<keyword evidence="9" id="KW-1185">Reference proteome</keyword>
<evidence type="ECO:0000256" key="3">
    <source>
        <dbReference type="ARBA" id="ARBA00023237"/>
    </source>
</evidence>
<feature type="domain" description="OmpA-like" evidence="7">
    <location>
        <begin position="234"/>
        <end position="351"/>
    </location>
</feature>
<sequence>MRALGANTRAVMTAVAAAALVLGTAGAAPSDEIEVPIKGQVLTGGTQPKGAPGVLTIHGVRRLSNATIVYWSVAKPEGNTSTQTGEGFLGADTTAFYQSRVGPKEGDVALIDGVGLKAYRPLAPPGIGDPCVCSQGNDLLKLQPGQALVQWSGVAPLPPDVTTVDVSVGEQVVSGVPVEDGPLEPLAKEQDGPIVVGMGWPEIPSEALAAAKPLEPAFYPLVSRISNLEQSVTTTQDSVSLAADVLFAKDSATLTAKAQGAIAAAAAEIKKLEGAKALKVTGHADSDAADAYNLTLSKQRAAAVAAALGKALGGGYTITSEGKGETEPIASNKTDAGKAKNRRVTITVGGQ</sequence>
<protein>
    <recommendedName>
        <fullName evidence="7">OmpA-like domain-containing protein</fullName>
    </recommendedName>
</protein>
<dbReference type="Proteomes" id="UP000030011">
    <property type="component" value="Unassembled WGS sequence"/>
</dbReference>
<dbReference type="PANTHER" id="PTHR30329:SF21">
    <property type="entry name" value="LIPOPROTEIN YIAD-RELATED"/>
    <property type="match status" value="1"/>
</dbReference>
<dbReference type="PROSITE" id="PS51123">
    <property type="entry name" value="OMPA_2"/>
    <property type="match status" value="1"/>
</dbReference>
<dbReference type="PRINTS" id="PR01021">
    <property type="entry name" value="OMPADOMAIN"/>
</dbReference>
<comment type="caution">
    <text evidence="8">The sequence shown here is derived from an EMBL/GenBank/DDBJ whole genome shotgun (WGS) entry which is preliminary data.</text>
</comment>
<evidence type="ECO:0000256" key="2">
    <source>
        <dbReference type="ARBA" id="ARBA00023136"/>
    </source>
</evidence>
<evidence type="ECO:0000256" key="6">
    <source>
        <dbReference type="SAM" id="SignalP"/>
    </source>
</evidence>
<evidence type="ECO:0000259" key="7">
    <source>
        <dbReference type="PROSITE" id="PS51123"/>
    </source>
</evidence>
<dbReference type="eggNOG" id="COG2885">
    <property type="taxonomic scope" value="Bacteria"/>
</dbReference>
<evidence type="ECO:0000256" key="5">
    <source>
        <dbReference type="SAM" id="MobiDB-lite"/>
    </source>
</evidence>
<evidence type="ECO:0000256" key="1">
    <source>
        <dbReference type="ARBA" id="ARBA00004442"/>
    </source>
</evidence>
<accession>A0A0A0JD02</accession>
<feature type="region of interest" description="Disordered" evidence="5">
    <location>
        <begin position="322"/>
        <end position="351"/>
    </location>
</feature>
<dbReference type="EMBL" id="AVPK01000023">
    <property type="protein sequence ID" value="KGN35285.1"/>
    <property type="molecule type" value="Genomic_DNA"/>
</dbReference>
<organism evidence="8 9">
    <name type="scientific">Knoellia subterranea KCTC 19937</name>
    <dbReference type="NCBI Taxonomy" id="1385521"/>
    <lineage>
        <taxon>Bacteria</taxon>
        <taxon>Bacillati</taxon>
        <taxon>Actinomycetota</taxon>
        <taxon>Actinomycetes</taxon>
        <taxon>Micrococcales</taxon>
        <taxon>Intrasporangiaceae</taxon>
        <taxon>Knoellia</taxon>
    </lineage>
</organism>
<dbReference type="InterPro" id="IPR050330">
    <property type="entry name" value="Bact_OuterMem_StrucFunc"/>
</dbReference>
<dbReference type="GO" id="GO:0009279">
    <property type="term" value="C:cell outer membrane"/>
    <property type="evidence" value="ECO:0007669"/>
    <property type="project" value="UniProtKB-SubCell"/>
</dbReference>
<name>A0A0A0JD02_9MICO</name>
<keyword evidence="6" id="KW-0732">Signal</keyword>
<dbReference type="SUPFAM" id="SSF103088">
    <property type="entry name" value="OmpA-like"/>
    <property type="match status" value="1"/>
</dbReference>
<dbReference type="Gene3D" id="3.30.1330.60">
    <property type="entry name" value="OmpA-like domain"/>
    <property type="match status" value="1"/>
</dbReference>
<feature type="chain" id="PRO_5001964146" description="OmpA-like domain-containing protein" evidence="6">
    <location>
        <begin position="28"/>
        <end position="351"/>
    </location>
</feature>
<feature type="signal peptide" evidence="6">
    <location>
        <begin position="1"/>
        <end position="27"/>
    </location>
</feature>
<dbReference type="PANTHER" id="PTHR30329">
    <property type="entry name" value="STATOR ELEMENT OF FLAGELLAR MOTOR COMPLEX"/>
    <property type="match status" value="1"/>
</dbReference>
<dbReference type="InterPro" id="IPR006664">
    <property type="entry name" value="OMP_bac"/>
</dbReference>
<comment type="subcellular location">
    <subcellularLocation>
        <location evidence="1">Cell outer membrane</location>
    </subcellularLocation>
</comment>
<reference evidence="8 9" key="1">
    <citation type="submission" date="2013-08" db="EMBL/GenBank/DDBJ databases">
        <title>The genome sequence of Knoellia subterranea.</title>
        <authorList>
            <person name="Zhu W."/>
            <person name="Wang G."/>
        </authorList>
    </citation>
    <scope>NUCLEOTIDE SEQUENCE [LARGE SCALE GENOMIC DNA]</scope>
    <source>
        <strain evidence="8 9">KCTC 19937</strain>
    </source>
</reference>
<dbReference type="InterPro" id="IPR036737">
    <property type="entry name" value="OmpA-like_sf"/>
</dbReference>
<evidence type="ECO:0000313" key="8">
    <source>
        <dbReference type="EMBL" id="KGN35285.1"/>
    </source>
</evidence>
<dbReference type="OrthoDB" id="3820813at2"/>
<evidence type="ECO:0000256" key="4">
    <source>
        <dbReference type="PROSITE-ProRule" id="PRU00473"/>
    </source>
</evidence>